<dbReference type="Gene3D" id="3.50.50.60">
    <property type="entry name" value="FAD/NAD(P)-binding domain"/>
    <property type="match status" value="1"/>
</dbReference>
<gene>
    <name evidence="5" type="ORF">GQX73_g7379</name>
</gene>
<accession>A0A7C8IR97</accession>
<keyword evidence="2" id="KW-0274">FAD</keyword>
<dbReference type="Pfam" id="PF20684">
    <property type="entry name" value="Fung_rhodopsin"/>
    <property type="match status" value="1"/>
</dbReference>
<keyword evidence="1" id="KW-0285">Flavoprotein</keyword>
<reference evidence="5 6" key="1">
    <citation type="submission" date="2019-12" db="EMBL/GenBank/DDBJ databases">
        <title>Draft genome sequence of the ascomycete Xylaria multiplex DSM 110363.</title>
        <authorList>
            <person name="Buettner E."/>
            <person name="Kellner H."/>
        </authorList>
    </citation>
    <scope>NUCLEOTIDE SEQUENCE [LARGE SCALE GENOMIC DNA]</scope>
    <source>
        <strain evidence="5 6">DSM 110363</strain>
    </source>
</reference>
<protein>
    <recommendedName>
        <fullName evidence="4">Rhodopsin domain-containing protein</fullName>
    </recommendedName>
</protein>
<organism evidence="5 6">
    <name type="scientific">Xylaria multiplex</name>
    <dbReference type="NCBI Taxonomy" id="323545"/>
    <lineage>
        <taxon>Eukaryota</taxon>
        <taxon>Fungi</taxon>
        <taxon>Dikarya</taxon>
        <taxon>Ascomycota</taxon>
        <taxon>Pezizomycotina</taxon>
        <taxon>Sordariomycetes</taxon>
        <taxon>Xylariomycetidae</taxon>
        <taxon>Xylariales</taxon>
        <taxon>Xylariaceae</taxon>
        <taxon>Xylaria</taxon>
    </lineage>
</organism>
<evidence type="ECO:0000256" key="2">
    <source>
        <dbReference type="ARBA" id="ARBA00022827"/>
    </source>
</evidence>
<dbReference type="SUPFAM" id="SSF51905">
    <property type="entry name" value="FAD/NAD(P)-binding domain"/>
    <property type="match status" value="2"/>
</dbReference>
<dbReference type="InterPro" id="IPR049326">
    <property type="entry name" value="Rhodopsin_dom_fungi"/>
</dbReference>
<dbReference type="EMBL" id="WUBL01000095">
    <property type="protein sequence ID" value="KAF2966204.1"/>
    <property type="molecule type" value="Genomic_DNA"/>
</dbReference>
<dbReference type="PANTHER" id="PTHR23023">
    <property type="entry name" value="DIMETHYLANILINE MONOOXYGENASE"/>
    <property type="match status" value="1"/>
</dbReference>
<keyword evidence="3" id="KW-0560">Oxidoreductase</keyword>
<dbReference type="InParanoid" id="A0A7C8IR97"/>
<name>A0A7C8IR97_9PEZI</name>
<evidence type="ECO:0000256" key="3">
    <source>
        <dbReference type="ARBA" id="ARBA00023002"/>
    </source>
</evidence>
<evidence type="ECO:0000313" key="5">
    <source>
        <dbReference type="EMBL" id="KAF2966204.1"/>
    </source>
</evidence>
<dbReference type="GO" id="GO:0016491">
    <property type="term" value="F:oxidoreductase activity"/>
    <property type="evidence" value="ECO:0007669"/>
    <property type="project" value="UniProtKB-KW"/>
</dbReference>
<feature type="domain" description="Rhodopsin" evidence="4">
    <location>
        <begin position="579"/>
        <end position="642"/>
    </location>
</feature>
<dbReference type="Proteomes" id="UP000481858">
    <property type="component" value="Unassembled WGS sequence"/>
</dbReference>
<sequence>MGTEMLDVVVVGTGWNGLISAKTYLDFAPEANLVLLDDQASIGGVWCKEKIYPSLYAQIKYGLFEYSFYPMRKEGITPDGYISGDTINKYLNSFAQDFNLVRRTRLRTKVIKVNRLDGGGWTLDLDGKPSIQCAKLIYASGATSHPVTPSWSTSHDFDARIIHSSELGMHLEALEKTQAVTVVGAAKSAYDTVFHLLNSGKRVNWVIREDGSGPLAIMPPTILGIVNTMDAVATRIIAMMGSSIMKTEGPAYKIFQKTWLGRAVAKGFWLTLTAIAESHAGYSRSTNAQKLRPLPHGNGIFWANAGLGAASVPDYWKVFHAGDCTVHKSEVKSLEKENLVNLRNGVQFQTDYVILCTGFDKSYQPFDQALQYHCGIKLNPAEADRWEALEAEAEKVVDELLPAIKHSPPIPAQERNLRDLSHGPSRHYRRLIVPALAAEGDRSIFFPGFIHSIYTPLVSEVQALWGVAFLLGLHDPPSQAVMEREVAEWNVWSRKRYLAQGKKHAYAIYDFLSYIDVLLKDLGINTRRKSNIFAELFLPAYPRDYRGLVDEFRSAKWNGRAKNEQSLGYGDILTRIRKPLATMARHDIPSKCIDSKWVFIGNAVPNILTDLILLVLPMRDVWNTQLDRKSKIAATAIFALGSGPKKP</sequence>
<dbReference type="OrthoDB" id="2915840at2759"/>
<dbReference type="InterPro" id="IPR050346">
    <property type="entry name" value="FMO-like"/>
</dbReference>
<evidence type="ECO:0000313" key="6">
    <source>
        <dbReference type="Proteomes" id="UP000481858"/>
    </source>
</evidence>
<keyword evidence="6" id="KW-1185">Reference proteome</keyword>
<dbReference type="InterPro" id="IPR036188">
    <property type="entry name" value="FAD/NAD-bd_sf"/>
</dbReference>
<comment type="caution">
    <text evidence="5">The sequence shown here is derived from an EMBL/GenBank/DDBJ whole genome shotgun (WGS) entry which is preliminary data.</text>
</comment>
<evidence type="ECO:0000259" key="4">
    <source>
        <dbReference type="Pfam" id="PF20684"/>
    </source>
</evidence>
<evidence type="ECO:0000256" key="1">
    <source>
        <dbReference type="ARBA" id="ARBA00022630"/>
    </source>
</evidence>
<dbReference type="Pfam" id="PF13738">
    <property type="entry name" value="Pyr_redox_3"/>
    <property type="match status" value="1"/>
</dbReference>
<proteinExistence type="predicted"/>
<dbReference type="AlphaFoldDB" id="A0A7C8IR97"/>